<feature type="compositionally biased region" description="Low complexity" evidence="1">
    <location>
        <begin position="215"/>
        <end position="229"/>
    </location>
</feature>
<gene>
    <name evidence="2" type="ORF">Zmor_026998</name>
</gene>
<feature type="compositionally biased region" description="Low complexity" evidence="1">
    <location>
        <begin position="239"/>
        <end position="248"/>
    </location>
</feature>
<name>A0AA38M6F9_9CUCU</name>
<evidence type="ECO:0000256" key="1">
    <source>
        <dbReference type="SAM" id="MobiDB-lite"/>
    </source>
</evidence>
<protein>
    <submittedName>
        <fullName evidence="2">Uncharacterized protein</fullName>
    </submittedName>
</protein>
<sequence>MMRDFVKNDNLGNISDKDIQSTVESALRDCLRDTEDLGMKVIDFNYVFLPPCKDNECNDAVEDEMFSEEQCDHIENYNNSQIAMKRNCFQRLETDPVDQDEDLLNDLCTISYESKKFDRDIYLRSFDSDDIFVEKGDLVKIRLHNTAKVIKKSSVCWLLDNEKDRVSVDRLKRLIQNKKCNSSRVNSETDTCLQHKDASQIQKPVEIGKQKRSHNISSDSSDLDNSSSIEYDDSTDTKSLNSSNYSDDLNPRLNLKAENSKTDRSKPDLNIDDYIIVQLTTQKQNKKCYIGKVLSLNPMLLCFRTLKIRGRSKKMNI</sequence>
<proteinExistence type="predicted"/>
<comment type="caution">
    <text evidence="2">The sequence shown here is derived from an EMBL/GenBank/DDBJ whole genome shotgun (WGS) entry which is preliminary data.</text>
</comment>
<reference evidence="2" key="1">
    <citation type="journal article" date="2023" name="G3 (Bethesda)">
        <title>Whole genome assemblies of Zophobas morio and Tenebrio molitor.</title>
        <authorList>
            <person name="Kaur S."/>
            <person name="Stinson S.A."/>
            <person name="diCenzo G.C."/>
        </authorList>
    </citation>
    <scope>NUCLEOTIDE SEQUENCE</scope>
    <source>
        <strain evidence="2">QUZm001</strain>
    </source>
</reference>
<dbReference type="Proteomes" id="UP001168821">
    <property type="component" value="Unassembled WGS sequence"/>
</dbReference>
<dbReference type="AlphaFoldDB" id="A0AA38M6F9"/>
<dbReference type="EMBL" id="JALNTZ010000008">
    <property type="protein sequence ID" value="KAJ3644332.1"/>
    <property type="molecule type" value="Genomic_DNA"/>
</dbReference>
<organism evidence="2 3">
    <name type="scientific">Zophobas morio</name>
    <dbReference type="NCBI Taxonomy" id="2755281"/>
    <lineage>
        <taxon>Eukaryota</taxon>
        <taxon>Metazoa</taxon>
        <taxon>Ecdysozoa</taxon>
        <taxon>Arthropoda</taxon>
        <taxon>Hexapoda</taxon>
        <taxon>Insecta</taxon>
        <taxon>Pterygota</taxon>
        <taxon>Neoptera</taxon>
        <taxon>Endopterygota</taxon>
        <taxon>Coleoptera</taxon>
        <taxon>Polyphaga</taxon>
        <taxon>Cucujiformia</taxon>
        <taxon>Tenebrionidae</taxon>
        <taxon>Zophobas</taxon>
    </lineage>
</organism>
<feature type="region of interest" description="Disordered" evidence="1">
    <location>
        <begin position="191"/>
        <end position="264"/>
    </location>
</feature>
<evidence type="ECO:0000313" key="3">
    <source>
        <dbReference type="Proteomes" id="UP001168821"/>
    </source>
</evidence>
<keyword evidence="3" id="KW-1185">Reference proteome</keyword>
<accession>A0AA38M6F9</accession>
<evidence type="ECO:0000313" key="2">
    <source>
        <dbReference type="EMBL" id="KAJ3644332.1"/>
    </source>
</evidence>